<evidence type="ECO:0008006" key="2">
    <source>
        <dbReference type="Google" id="ProtNLM"/>
    </source>
</evidence>
<dbReference type="Gene3D" id="3.20.20.370">
    <property type="entry name" value="Glycoside hydrolase/deacetylase"/>
    <property type="match status" value="1"/>
</dbReference>
<organism evidence="1">
    <name type="scientific">Gracilinema caldarium</name>
    <dbReference type="NCBI Taxonomy" id="215591"/>
    <lineage>
        <taxon>Bacteria</taxon>
        <taxon>Pseudomonadati</taxon>
        <taxon>Spirochaetota</taxon>
        <taxon>Spirochaetia</taxon>
        <taxon>Spirochaetales</taxon>
        <taxon>Breznakiellaceae</taxon>
        <taxon>Gracilinema</taxon>
    </lineage>
</organism>
<dbReference type="EMBL" id="DSVL01000052">
    <property type="protein sequence ID" value="HFH28209.1"/>
    <property type="molecule type" value="Genomic_DNA"/>
</dbReference>
<proteinExistence type="predicted"/>
<comment type="caution">
    <text evidence="1">The sequence shown here is derived from an EMBL/GenBank/DDBJ whole genome shotgun (WGS) entry which is preliminary data.</text>
</comment>
<name>A0A7C3EJ42_9SPIR</name>
<dbReference type="AlphaFoldDB" id="A0A7C3EJ42"/>
<sequence length="174" mass="19292">MSATLRTFLLFLAFLDLSTTFIFAGPVLILDFHTFLGTHTSSLDFSDQEITKQLTQIAKMGYSFVRLNDAIAGKSGDKLAIVITIDDGNHSVFQAWQSVFKPLGISPFLFIYPHAVDLSHFTLTSGQIHLLQKEWLEMGTHGYFHKPMGAEAWKKILKASGSRPSKGLSLSLPC</sequence>
<gene>
    <name evidence="1" type="ORF">ENS59_01660</name>
</gene>
<dbReference type="SUPFAM" id="SSF88713">
    <property type="entry name" value="Glycoside hydrolase/deacetylase"/>
    <property type="match status" value="1"/>
</dbReference>
<dbReference type="GO" id="GO:0005975">
    <property type="term" value="P:carbohydrate metabolic process"/>
    <property type="evidence" value="ECO:0007669"/>
    <property type="project" value="InterPro"/>
</dbReference>
<reference evidence="1" key="1">
    <citation type="journal article" date="2020" name="mSystems">
        <title>Genome- and Community-Level Interaction Insights into Carbon Utilization and Element Cycling Functions of Hydrothermarchaeota in Hydrothermal Sediment.</title>
        <authorList>
            <person name="Zhou Z."/>
            <person name="Liu Y."/>
            <person name="Xu W."/>
            <person name="Pan J."/>
            <person name="Luo Z.H."/>
            <person name="Li M."/>
        </authorList>
    </citation>
    <scope>NUCLEOTIDE SEQUENCE [LARGE SCALE GENOMIC DNA]</scope>
    <source>
        <strain evidence="1">SpSt-503</strain>
    </source>
</reference>
<dbReference type="InterPro" id="IPR011330">
    <property type="entry name" value="Glyco_hydro/deAcase_b/a-brl"/>
</dbReference>
<accession>A0A7C3EJ42</accession>
<protein>
    <recommendedName>
        <fullName evidence="2">Polysaccharide deacetylase</fullName>
    </recommendedName>
</protein>
<evidence type="ECO:0000313" key="1">
    <source>
        <dbReference type="EMBL" id="HFH28209.1"/>
    </source>
</evidence>